<dbReference type="EMBL" id="JAFHLR010000006">
    <property type="protein sequence ID" value="KAG5487299.1"/>
    <property type="molecule type" value="Genomic_DNA"/>
</dbReference>
<dbReference type="KEGG" id="loi:92363600"/>
<proteinExistence type="predicted"/>
<dbReference type="SMR" id="A0A836H9H8"/>
<dbReference type="AlphaFoldDB" id="A0A836H9H8"/>
<keyword evidence="5" id="KW-1185">Reference proteome</keyword>
<dbReference type="CDD" id="cd15841">
    <property type="entry name" value="SNARE_Qc"/>
    <property type="match status" value="1"/>
</dbReference>
<reference evidence="5" key="2">
    <citation type="journal article" date="2021" name="Sci. Data">
        <title>Chromosome-scale genome sequencing, assembly and annotation of six genomes from subfamily Leishmaniinae.</title>
        <authorList>
            <person name="Almutairi H."/>
            <person name="Urbaniak M.D."/>
            <person name="Bates M.D."/>
            <person name="Jariyapan N."/>
            <person name="Kwakye-Nuako G."/>
            <person name="Thomaz Soccol V."/>
            <person name="Al-Salem W.S."/>
            <person name="Dillon R.J."/>
            <person name="Bates P.A."/>
            <person name="Gatherer D."/>
        </authorList>
    </citation>
    <scope>NUCLEOTIDE SEQUENCE [LARGE SCALE GENOMIC DNA]</scope>
</reference>
<evidence type="ECO:0000256" key="3">
    <source>
        <dbReference type="SAM" id="Phobius"/>
    </source>
</evidence>
<evidence type="ECO:0000256" key="2">
    <source>
        <dbReference type="SAM" id="MobiDB-lite"/>
    </source>
</evidence>
<protein>
    <submittedName>
        <fullName evidence="4">Uncharacterized protein</fullName>
    </submittedName>
</protein>
<keyword evidence="1" id="KW-0175">Coiled coil</keyword>
<evidence type="ECO:0000256" key="1">
    <source>
        <dbReference type="SAM" id="Coils"/>
    </source>
</evidence>
<dbReference type="GeneID" id="92363600"/>
<feature type="region of interest" description="Disordered" evidence="2">
    <location>
        <begin position="16"/>
        <end position="41"/>
    </location>
</feature>
<dbReference type="SUPFAM" id="SSF58038">
    <property type="entry name" value="SNARE fusion complex"/>
    <property type="match status" value="1"/>
</dbReference>
<keyword evidence="3" id="KW-1133">Transmembrane helix</keyword>
<accession>A0A836H9H8</accession>
<feature type="transmembrane region" description="Helical" evidence="3">
    <location>
        <begin position="481"/>
        <end position="500"/>
    </location>
</feature>
<evidence type="ECO:0000313" key="4">
    <source>
        <dbReference type="EMBL" id="KAG5487299.1"/>
    </source>
</evidence>
<reference evidence="5" key="1">
    <citation type="journal article" date="2021" name="Microbiol. Resour. Announc.">
        <title>LGAAP: Leishmaniinae Genome Assembly and Annotation Pipeline.</title>
        <authorList>
            <person name="Almutairi H."/>
            <person name="Urbaniak M.D."/>
            <person name="Bates M.D."/>
            <person name="Jariyapan N."/>
            <person name="Kwakye-Nuako G."/>
            <person name="Thomaz-Soccol V."/>
            <person name="Al-Salem W.S."/>
            <person name="Dillon R.J."/>
            <person name="Bates P.A."/>
            <person name="Gatherer D."/>
        </authorList>
    </citation>
    <scope>NUCLEOTIDE SEQUENCE [LARGE SCALE GENOMIC DNA]</scope>
</reference>
<sequence>MRVAVSASAAICREVPSQRRQPAPTRSRYSSKLSASTLTPPRRLRAPSEFALPTSHGLPRLTTFAIPLPLSLSVCACVRQAHLLGPPPVVLFSILISGHFCCAMKRSLHTLEQLQMRLAGEAATNGGSSGSTVAQRRAAEAAKQQRLKKLTPYKQAEYHCVECVAELRQALHNVEELEDALGRGSSGGVSRSREEEEEARDVADAGNNESMGLLRRREGCRGPARSADTALLEHELARSRQLARRAHHRLQQLQREAARLASAAAAAAPAVASSAAVTDGGDASAPSTAVVALDWQRALQHVERAKQWYRSVFGIRVVSSVDDPVLQLNRPAQPQQSAGSMAHFGRGANAIPSSVTAAVATSSSSARLQRSESAVGNDVAAATTVAPLLVLRSAREDAEFREFFASVQESDALIDAAMDRLTDGVGRLLENARGMQDELTAQEALLEQTGVRAEANEAQLMQMNRRLHRATREIEDSSVCMYVVCLLLLLLVLGVLLRIAG</sequence>
<name>A0A836H9H8_9TRYP</name>
<gene>
    <name evidence="4" type="ORF">LSCM4_07789</name>
</gene>
<dbReference type="Gene3D" id="1.20.5.110">
    <property type="match status" value="1"/>
</dbReference>
<comment type="caution">
    <text evidence="4">The sequence shown here is derived from an EMBL/GenBank/DDBJ whole genome shotgun (WGS) entry which is preliminary data.</text>
</comment>
<dbReference type="RefSeq" id="XP_067065796.1">
    <property type="nucleotide sequence ID" value="XM_067209666.1"/>
</dbReference>
<dbReference type="Proteomes" id="UP000674143">
    <property type="component" value="Unassembled WGS sequence"/>
</dbReference>
<keyword evidence="3" id="KW-0472">Membrane</keyword>
<organism evidence="4 5">
    <name type="scientific">Leishmania orientalis</name>
    <dbReference type="NCBI Taxonomy" id="2249476"/>
    <lineage>
        <taxon>Eukaryota</taxon>
        <taxon>Discoba</taxon>
        <taxon>Euglenozoa</taxon>
        <taxon>Kinetoplastea</taxon>
        <taxon>Metakinetoplastina</taxon>
        <taxon>Trypanosomatida</taxon>
        <taxon>Trypanosomatidae</taxon>
        <taxon>Leishmaniinae</taxon>
        <taxon>Leishmania</taxon>
    </lineage>
</organism>
<keyword evidence="3" id="KW-0812">Transmembrane</keyword>
<feature type="compositionally biased region" description="Polar residues" evidence="2">
    <location>
        <begin position="27"/>
        <end position="39"/>
    </location>
</feature>
<feature type="region of interest" description="Disordered" evidence="2">
    <location>
        <begin position="179"/>
        <end position="203"/>
    </location>
</feature>
<evidence type="ECO:0000313" key="5">
    <source>
        <dbReference type="Proteomes" id="UP000674143"/>
    </source>
</evidence>
<feature type="coiled-coil region" evidence="1">
    <location>
        <begin position="236"/>
        <end position="263"/>
    </location>
</feature>